<sequence>MGMKKHCHFYLLLGMYCRPILMKLTMQVLIFI</sequence>
<protein>
    <submittedName>
        <fullName evidence="2">Uncharacterized protein</fullName>
    </submittedName>
</protein>
<proteinExistence type="predicted"/>
<accession>A0A0A9FH12</accession>
<name>A0A0A9FH12_ARUDO</name>
<reference evidence="2" key="1">
    <citation type="submission" date="2014-09" db="EMBL/GenBank/DDBJ databases">
        <authorList>
            <person name="Magalhaes I.L.F."/>
            <person name="Oliveira U."/>
            <person name="Santos F.R."/>
            <person name="Vidigal T.H.D.A."/>
            <person name="Brescovit A.D."/>
            <person name="Santos A.J."/>
        </authorList>
    </citation>
    <scope>NUCLEOTIDE SEQUENCE</scope>
    <source>
        <tissue evidence="2">Shoot tissue taken approximately 20 cm above the soil surface</tissue>
    </source>
</reference>
<evidence type="ECO:0000256" key="1">
    <source>
        <dbReference type="SAM" id="Phobius"/>
    </source>
</evidence>
<dbReference type="EMBL" id="GBRH01185551">
    <property type="protein sequence ID" value="JAE12345.1"/>
    <property type="molecule type" value="Transcribed_RNA"/>
</dbReference>
<keyword evidence="1" id="KW-0812">Transmembrane</keyword>
<feature type="transmembrane region" description="Helical" evidence="1">
    <location>
        <begin position="9"/>
        <end position="30"/>
    </location>
</feature>
<organism evidence="2">
    <name type="scientific">Arundo donax</name>
    <name type="common">Giant reed</name>
    <name type="synonym">Donax arundinaceus</name>
    <dbReference type="NCBI Taxonomy" id="35708"/>
    <lineage>
        <taxon>Eukaryota</taxon>
        <taxon>Viridiplantae</taxon>
        <taxon>Streptophyta</taxon>
        <taxon>Embryophyta</taxon>
        <taxon>Tracheophyta</taxon>
        <taxon>Spermatophyta</taxon>
        <taxon>Magnoliopsida</taxon>
        <taxon>Liliopsida</taxon>
        <taxon>Poales</taxon>
        <taxon>Poaceae</taxon>
        <taxon>PACMAD clade</taxon>
        <taxon>Arundinoideae</taxon>
        <taxon>Arundineae</taxon>
        <taxon>Arundo</taxon>
    </lineage>
</organism>
<dbReference type="AlphaFoldDB" id="A0A0A9FH12"/>
<evidence type="ECO:0000313" key="2">
    <source>
        <dbReference type="EMBL" id="JAE12345.1"/>
    </source>
</evidence>
<keyword evidence="1" id="KW-1133">Transmembrane helix</keyword>
<reference evidence="2" key="2">
    <citation type="journal article" date="2015" name="Data Brief">
        <title>Shoot transcriptome of the giant reed, Arundo donax.</title>
        <authorList>
            <person name="Barrero R.A."/>
            <person name="Guerrero F.D."/>
            <person name="Moolhuijzen P."/>
            <person name="Goolsby J.A."/>
            <person name="Tidwell J."/>
            <person name="Bellgard S.E."/>
            <person name="Bellgard M.I."/>
        </authorList>
    </citation>
    <scope>NUCLEOTIDE SEQUENCE</scope>
    <source>
        <tissue evidence="2">Shoot tissue taken approximately 20 cm above the soil surface</tissue>
    </source>
</reference>
<keyword evidence="1" id="KW-0472">Membrane</keyword>